<protein>
    <recommendedName>
        <fullName evidence="2">IgGFc-binding protein N-terminal domain-containing protein</fullName>
    </recommendedName>
</protein>
<sequence>MAYLRVFIIAFCLSSFNSIVSGVSSFGKEFYIGIPGNFAKDRNNTIQLDFASKKPGEIQMIIPFLGYNETRPINRHLKIMLSSLLEMFSTGKENSGIYIKSTDLIAVFVTSTNHASGGTFLAFPLESLGTEYDVIAYPSGWKSGYPSEVVFVAPYDETTVTMIHGQNSSSVRLNRLDVYQMETSTEDLTMGLVTSDKPIALFTAASCDVTPNINHRCNMDFAQWLPVAKYGKSTIIPPIAFYKPMEFLLYSLNNSVNICLDNAPMIGHYCSSVFRGRVLFGATKDKTVTAHADGRFLAILYKEHETFVTLVPGIEHFLTEYYVVYPEVYRTQSHFMTITVPKAAMSGLRLDGGMFSQPLSVVDVSSPFEAYTVLTYQANLFFQESLTP</sequence>
<dbReference type="PANTHER" id="PTHR46534">
    <property type="entry name" value="IGGFC_BINDING DOMAIN-CONTAINING PROTEIN"/>
    <property type="match status" value="1"/>
</dbReference>
<comment type="caution">
    <text evidence="3">The sequence shown here is derived from an EMBL/GenBank/DDBJ whole genome shotgun (WGS) entry which is preliminary data.</text>
</comment>
<dbReference type="Pfam" id="PF17517">
    <property type="entry name" value="IgGFc_binding"/>
    <property type="match status" value="1"/>
</dbReference>
<proteinExistence type="predicted"/>
<reference evidence="3" key="2">
    <citation type="submission" date="2020-11" db="EMBL/GenBank/DDBJ databases">
        <authorList>
            <person name="McCartney M.A."/>
            <person name="Auch B."/>
            <person name="Kono T."/>
            <person name="Mallez S."/>
            <person name="Becker A."/>
            <person name="Gohl D.M."/>
            <person name="Silverstein K.A.T."/>
            <person name="Koren S."/>
            <person name="Bechman K.B."/>
            <person name="Herman A."/>
            <person name="Abrahante J.E."/>
            <person name="Garbe J."/>
        </authorList>
    </citation>
    <scope>NUCLEOTIDE SEQUENCE</scope>
    <source>
        <strain evidence="3">Duluth1</strain>
        <tissue evidence="3">Whole animal</tissue>
    </source>
</reference>
<gene>
    <name evidence="3" type="ORF">DPMN_017231</name>
</gene>
<feature type="chain" id="PRO_5039000938" description="IgGFc-binding protein N-terminal domain-containing protein" evidence="1">
    <location>
        <begin position="23"/>
        <end position="388"/>
    </location>
</feature>
<keyword evidence="4" id="KW-1185">Reference proteome</keyword>
<feature type="signal peptide" evidence="1">
    <location>
        <begin position="1"/>
        <end position="22"/>
    </location>
</feature>
<dbReference type="PANTHER" id="PTHR46534:SF1">
    <property type="entry name" value="IGGFC-BINDING PROTEIN N-TERMINAL DOMAIN-CONTAINING PROTEIN"/>
    <property type="match status" value="1"/>
</dbReference>
<reference evidence="3" key="1">
    <citation type="journal article" date="2019" name="bioRxiv">
        <title>The Genome of the Zebra Mussel, Dreissena polymorpha: A Resource for Invasive Species Research.</title>
        <authorList>
            <person name="McCartney M.A."/>
            <person name="Auch B."/>
            <person name="Kono T."/>
            <person name="Mallez S."/>
            <person name="Zhang Y."/>
            <person name="Obille A."/>
            <person name="Becker A."/>
            <person name="Abrahante J.E."/>
            <person name="Garbe J."/>
            <person name="Badalamenti J.P."/>
            <person name="Herman A."/>
            <person name="Mangelson H."/>
            <person name="Liachko I."/>
            <person name="Sullivan S."/>
            <person name="Sone E.D."/>
            <person name="Koren S."/>
            <person name="Silverstein K.A.T."/>
            <person name="Beckman K.B."/>
            <person name="Gohl D.M."/>
        </authorList>
    </citation>
    <scope>NUCLEOTIDE SEQUENCE</scope>
    <source>
        <strain evidence="3">Duluth1</strain>
        <tissue evidence="3">Whole animal</tissue>
    </source>
</reference>
<dbReference type="EMBL" id="JAIWYP010000001">
    <property type="protein sequence ID" value="KAH3893088.1"/>
    <property type="molecule type" value="Genomic_DNA"/>
</dbReference>
<evidence type="ECO:0000313" key="3">
    <source>
        <dbReference type="EMBL" id="KAH3893088.1"/>
    </source>
</evidence>
<evidence type="ECO:0000259" key="2">
    <source>
        <dbReference type="Pfam" id="PF17517"/>
    </source>
</evidence>
<evidence type="ECO:0000256" key="1">
    <source>
        <dbReference type="SAM" id="SignalP"/>
    </source>
</evidence>
<organism evidence="3 4">
    <name type="scientific">Dreissena polymorpha</name>
    <name type="common">Zebra mussel</name>
    <name type="synonym">Mytilus polymorpha</name>
    <dbReference type="NCBI Taxonomy" id="45954"/>
    <lineage>
        <taxon>Eukaryota</taxon>
        <taxon>Metazoa</taxon>
        <taxon>Spiralia</taxon>
        <taxon>Lophotrochozoa</taxon>
        <taxon>Mollusca</taxon>
        <taxon>Bivalvia</taxon>
        <taxon>Autobranchia</taxon>
        <taxon>Heteroconchia</taxon>
        <taxon>Euheterodonta</taxon>
        <taxon>Imparidentia</taxon>
        <taxon>Neoheterodontei</taxon>
        <taxon>Myida</taxon>
        <taxon>Dreissenoidea</taxon>
        <taxon>Dreissenidae</taxon>
        <taxon>Dreissena</taxon>
    </lineage>
</organism>
<evidence type="ECO:0000313" key="4">
    <source>
        <dbReference type="Proteomes" id="UP000828390"/>
    </source>
</evidence>
<keyword evidence="1" id="KW-0732">Signal</keyword>
<accession>A0A9D4NB05</accession>
<feature type="domain" description="IgGFc-binding protein N-terminal" evidence="2">
    <location>
        <begin position="119"/>
        <end position="362"/>
    </location>
</feature>
<dbReference type="Proteomes" id="UP000828390">
    <property type="component" value="Unassembled WGS sequence"/>
</dbReference>
<dbReference type="AlphaFoldDB" id="A0A9D4NB05"/>
<dbReference type="InterPro" id="IPR035234">
    <property type="entry name" value="IgGFc-bd_N"/>
</dbReference>
<name>A0A9D4NB05_DREPO</name>